<keyword evidence="3" id="KW-0804">Transcription</keyword>
<dbReference type="RefSeq" id="WP_345668303.1">
    <property type="nucleotide sequence ID" value="NZ_BAABKC010000037.1"/>
</dbReference>
<keyword evidence="2 4" id="KW-0238">DNA-binding</keyword>
<dbReference type="InterPro" id="IPR009057">
    <property type="entry name" value="Homeodomain-like_sf"/>
</dbReference>
<dbReference type="SUPFAM" id="SSF48498">
    <property type="entry name" value="Tetracyclin repressor-like, C-terminal domain"/>
    <property type="match status" value="1"/>
</dbReference>
<dbReference type="SUPFAM" id="SSF46689">
    <property type="entry name" value="Homeodomain-like"/>
    <property type="match status" value="1"/>
</dbReference>
<dbReference type="PANTHER" id="PTHR30055:SF234">
    <property type="entry name" value="HTH-TYPE TRANSCRIPTIONAL REGULATOR BETI"/>
    <property type="match status" value="1"/>
</dbReference>
<dbReference type="Gene3D" id="1.10.10.60">
    <property type="entry name" value="Homeodomain-like"/>
    <property type="match status" value="1"/>
</dbReference>
<sequence length="238" mass="25403">MNESESEQRRTTRARIVEAAARLLQERGSGAVTTRAVAQAAGLQPPALYRLFADKDALLDAAAEHVFAQYVAAKRRTALTGDPLEDLRAGWRTQIEFGLANPAVFVLMSDPVRSRADPAHAAGLGILAARVHRVAAEGRLRVDEDRAVAMIRAAGTGAVHTLLAQPPESRDPGLADALFEAVTRTVLTDAPALPVDDVTAAVTAFRALVPRLPGLTPAEASLLEEWLRRRAAGPEEAE</sequence>
<evidence type="ECO:0000256" key="4">
    <source>
        <dbReference type="PROSITE-ProRule" id="PRU00335"/>
    </source>
</evidence>
<evidence type="ECO:0000256" key="1">
    <source>
        <dbReference type="ARBA" id="ARBA00023015"/>
    </source>
</evidence>
<dbReference type="InterPro" id="IPR036271">
    <property type="entry name" value="Tet_transcr_reg_TetR-rel_C_sf"/>
</dbReference>
<feature type="DNA-binding region" description="H-T-H motif" evidence="4">
    <location>
        <begin position="33"/>
        <end position="52"/>
    </location>
</feature>
<evidence type="ECO:0000313" key="7">
    <source>
        <dbReference type="Proteomes" id="UP001500124"/>
    </source>
</evidence>
<name>A0ABP9KBH3_9ACTN</name>
<keyword evidence="7" id="KW-1185">Reference proteome</keyword>
<comment type="caution">
    <text evidence="6">The sequence shown here is derived from an EMBL/GenBank/DDBJ whole genome shotgun (WGS) entry which is preliminary data.</text>
</comment>
<proteinExistence type="predicted"/>
<evidence type="ECO:0000256" key="3">
    <source>
        <dbReference type="ARBA" id="ARBA00023163"/>
    </source>
</evidence>
<dbReference type="InterPro" id="IPR001647">
    <property type="entry name" value="HTH_TetR"/>
</dbReference>
<reference evidence="7" key="1">
    <citation type="journal article" date="2019" name="Int. J. Syst. Evol. Microbiol.">
        <title>The Global Catalogue of Microorganisms (GCM) 10K type strain sequencing project: providing services to taxonomists for standard genome sequencing and annotation.</title>
        <authorList>
            <consortium name="The Broad Institute Genomics Platform"/>
            <consortium name="The Broad Institute Genome Sequencing Center for Infectious Disease"/>
            <person name="Wu L."/>
            <person name="Ma J."/>
        </authorList>
    </citation>
    <scope>NUCLEOTIDE SEQUENCE [LARGE SCALE GENOMIC DNA]</scope>
    <source>
        <strain evidence="7">JCM 18410</strain>
    </source>
</reference>
<evidence type="ECO:0000313" key="6">
    <source>
        <dbReference type="EMBL" id="GAA5053555.1"/>
    </source>
</evidence>
<gene>
    <name evidence="6" type="ORF">GCM10023336_23950</name>
</gene>
<dbReference type="Pfam" id="PF00440">
    <property type="entry name" value="TetR_N"/>
    <property type="match status" value="1"/>
</dbReference>
<dbReference type="Proteomes" id="UP001500124">
    <property type="component" value="Unassembled WGS sequence"/>
</dbReference>
<dbReference type="PRINTS" id="PR00455">
    <property type="entry name" value="HTHTETR"/>
</dbReference>
<dbReference type="EMBL" id="BAABKC010000037">
    <property type="protein sequence ID" value="GAA5053555.1"/>
    <property type="molecule type" value="Genomic_DNA"/>
</dbReference>
<protein>
    <submittedName>
        <fullName evidence="6">TetR/AcrR family transcriptional regulator</fullName>
    </submittedName>
</protein>
<evidence type="ECO:0000256" key="2">
    <source>
        <dbReference type="ARBA" id="ARBA00023125"/>
    </source>
</evidence>
<dbReference type="PANTHER" id="PTHR30055">
    <property type="entry name" value="HTH-TYPE TRANSCRIPTIONAL REGULATOR RUTR"/>
    <property type="match status" value="1"/>
</dbReference>
<accession>A0ABP9KBH3</accession>
<evidence type="ECO:0000259" key="5">
    <source>
        <dbReference type="PROSITE" id="PS50977"/>
    </source>
</evidence>
<dbReference type="PROSITE" id="PS50977">
    <property type="entry name" value="HTH_TETR_2"/>
    <property type="match status" value="1"/>
</dbReference>
<keyword evidence="1" id="KW-0805">Transcription regulation</keyword>
<organism evidence="6 7">
    <name type="scientific">Streptomyces similanensis</name>
    <dbReference type="NCBI Taxonomy" id="1274988"/>
    <lineage>
        <taxon>Bacteria</taxon>
        <taxon>Bacillati</taxon>
        <taxon>Actinomycetota</taxon>
        <taxon>Actinomycetes</taxon>
        <taxon>Kitasatosporales</taxon>
        <taxon>Streptomycetaceae</taxon>
        <taxon>Streptomyces</taxon>
    </lineage>
</organism>
<dbReference type="Gene3D" id="1.10.357.10">
    <property type="entry name" value="Tetracycline Repressor, domain 2"/>
    <property type="match status" value="1"/>
</dbReference>
<dbReference type="InterPro" id="IPR050109">
    <property type="entry name" value="HTH-type_TetR-like_transc_reg"/>
</dbReference>
<feature type="domain" description="HTH tetR-type" evidence="5">
    <location>
        <begin position="10"/>
        <end position="70"/>
    </location>
</feature>